<keyword evidence="2" id="KW-0004">4Fe-4S</keyword>
<feature type="region of interest" description="Disordered" evidence="8">
    <location>
        <begin position="470"/>
        <end position="508"/>
    </location>
</feature>
<organism evidence="10 11">
    <name type="scientific">Hydrogenibacillus schlegelii</name>
    <name type="common">Bacillus schlegelii</name>
    <dbReference type="NCBI Taxonomy" id="1484"/>
    <lineage>
        <taxon>Bacteria</taxon>
        <taxon>Bacillati</taxon>
        <taxon>Bacillota</taxon>
        <taxon>Bacilli</taxon>
        <taxon>Bacillales</taxon>
        <taxon>Bacillales Family X. Incertae Sedis</taxon>
        <taxon>Hydrogenibacillus</taxon>
    </lineage>
</organism>
<protein>
    <submittedName>
        <fullName evidence="10">Iron-sulfur cluster-binding protein</fullName>
    </submittedName>
</protein>
<proteinExistence type="predicted"/>
<keyword evidence="1" id="KW-0813">Transport</keyword>
<keyword evidence="5" id="KW-0249">Electron transport</keyword>
<dbReference type="InterPro" id="IPR024185">
    <property type="entry name" value="FTHF_cligase-like_sf"/>
</dbReference>
<dbReference type="SUPFAM" id="SSF46548">
    <property type="entry name" value="alpha-helical ferredoxin"/>
    <property type="match status" value="1"/>
</dbReference>
<dbReference type="PROSITE" id="PS51379">
    <property type="entry name" value="4FE4S_FER_2"/>
    <property type="match status" value="1"/>
</dbReference>
<dbReference type="NCBIfam" id="TIGR00273">
    <property type="entry name" value="LutB/LldF family L-lactate oxidation iron-sulfur protein"/>
    <property type="match status" value="1"/>
</dbReference>
<dbReference type="InterPro" id="IPR037171">
    <property type="entry name" value="NagB/RpiA_transferase-like"/>
</dbReference>
<dbReference type="InterPro" id="IPR009051">
    <property type="entry name" value="Helical_ferredxn"/>
</dbReference>
<dbReference type="Gene3D" id="1.10.1060.10">
    <property type="entry name" value="Alpha-helical ferredoxin"/>
    <property type="match status" value="1"/>
</dbReference>
<evidence type="ECO:0000313" key="11">
    <source>
        <dbReference type="Proteomes" id="UP000748108"/>
    </source>
</evidence>
<name>A0A947CZ14_HYDSH</name>
<dbReference type="Pfam" id="PF11870">
    <property type="entry name" value="LutB_C"/>
    <property type="match status" value="1"/>
</dbReference>
<dbReference type="PANTHER" id="PTHR47153">
    <property type="entry name" value="LACTATE UTILIZATION PROTEIN B"/>
    <property type="match status" value="1"/>
</dbReference>
<dbReference type="GO" id="GO:0051539">
    <property type="term" value="F:4 iron, 4 sulfur cluster binding"/>
    <property type="evidence" value="ECO:0007669"/>
    <property type="project" value="UniProtKB-KW"/>
</dbReference>
<evidence type="ECO:0000256" key="3">
    <source>
        <dbReference type="ARBA" id="ARBA00022723"/>
    </source>
</evidence>
<evidence type="ECO:0000256" key="1">
    <source>
        <dbReference type="ARBA" id="ARBA00022448"/>
    </source>
</evidence>
<evidence type="ECO:0000256" key="2">
    <source>
        <dbReference type="ARBA" id="ARBA00022485"/>
    </source>
</evidence>
<feature type="domain" description="4Fe-4S ferredoxin-type" evidence="9">
    <location>
        <begin position="304"/>
        <end position="334"/>
    </location>
</feature>
<dbReference type="SUPFAM" id="SSF100950">
    <property type="entry name" value="NagB/RpiA/CoA transferase-like"/>
    <property type="match status" value="1"/>
</dbReference>
<dbReference type="PROSITE" id="PS00198">
    <property type="entry name" value="4FE4S_FER_1"/>
    <property type="match status" value="1"/>
</dbReference>
<keyword evidence="4" id="KW-0677">Repeat</keyword>
<dbReference type="GO" id="GO:0006089">
    <property type="term" value="P:lactate metabolic process"/>
    <property type="evidence" value="ECO:0007669"/>
    <property type="project" value="InterPro"/>
</dbReference>
<comment type="caution">
    <text evidence="10">The sequence shown here is derived from an EMBL/GenBank/DDBJ whole genome shotgun (WGS) entry which is preliminary data.</text>
</comment>
<evidence type="ECO:0000259" key="9">
    <source>
        <dbReference type="PROSITE" id="PS51379"/>
    </source>
</evidence>
<dbReference type="InterPro" id="IPR017900">
    <property type="entry name" value="4Fe4S_Fe_S_CS"/>
</dbReference>
<keyword evidence="6" id="KW-0408">Iron</keyword>
<evidence type="ECO:0000256" key="6">
    <source>
        <dbReference type="ARBA" id="ARBA00023004"/>
    </source>
</evidence>
<keyword evidence="7" id="KW-0411">Iron-sulfur</keyword>
<dbReference type="AlphaFoldDB" id="A0A947CZ14"/>
<dbReference type="Pfam" id="PF02589">
    <property type="entry name" value="LUD_dom"/>
    <property type="match status" value="1"/>
</dbReference>
<evidence type="ECO:0000256" key="5">
    <source>
        <dbReference type="ARBA" id="ARBA00022982"/>
    </source>
</evidence>
<dbReference type="InterPro" id="IPR003741">
    <property type="entry name" value="LUD_dom"/>
</dbReference>
<dbReference type="Pfam" id="PF13183">
    <property type="entry name" value="Fer4_8"/>
    <property type="match status" value="1"/>
</dbReference>
<dbReference type="Gene3D" id="3.40.50.10420">
    <property type="entry name" value="NagB/RpiA/CoA transferase-like"/>
    <property type="match status" value="1"/>
</dbReference>
<dbReference type="InterPro" id="IPR017896">
    <property type="entry name" value="4Fe4S_Fe-S-bd"/>
</dbReference>
<dbReference type="EMBL" id="JAHHQF010000093">
    <property type="protein sequence ID" value="MBT9283355.1"/>
    <property type="molecule type" value="Genomic_DNA"/>
</dbReference>
<dbReference type="InterPro" id="IPR004452">
    <property type="entry name" value="LutB/LldF"/>
</dbReference>
<reference evidence="10" key="1">
    <citation type="journal article" date="2021" name="Microbiology">
        <title>Metagenomic Analysis of the Microbial Community in the Underground Coal Fire Area (Kemerovo Region, Russia) Revealed Predominance of Thermophilic Members of the Phyla Deinococcus-thermus, Aquificae, and Firmicutes.</title>
        <authorList>
            <person name="Kadnikov V."/>
            <person name="Mardanov A.V."/>
            <person name="Beletsky A.V."/>
            <person name="Karnachuk O.V."/>
            <person name="Ravin N.V."/>
        </authorList>
    </citation>
    <scope>NUCLEOTIDE SEQUENCE</scope>
    <source>
        <strain evidence="10">RBS10-49</strain>
    </source>
</reference>
<evidence type="ECO:0000256" key="7">
    <source>
        <dbReference type="ARBA" id="ARBA00023014"/>
    </source>
</evidence>
<dbReference type="Proteomes" id="UP000748108">
    <property type="component" value="Unassembled WGS sequence"/>
</dbReference>
<keyword evidence="3" id="KW-0479">Metal-binding</keyword>
<evidence type="ECO:0000256" key="4">
    <source>
        <dbReference type="ARBA" id="ARBA00022737"/>
    </source>
</evidence>
<gene>
    <name evidence="10" type="ORF">KM312_12090</name>
</gene>
<accession>A0A947CZ14</accession>
<sequence>MPMRTSDEPSLERRVAQALRDDAMRAAVRAAQERFRSGKRAAEDELGDWEAWRALGEAIRRRTIENLDLYLAELADRVEAAGGHVFFAETAAEAVRYIVDVARSRGVRRAVKSKSMVSEEIALNRALEAAGVEVLETDLGEYIVQLAGEAPSHIIAPAIHKNRREIAALFSRAAGTELSDEPEALVRFARERLREAFMTAELGITGVNFAVAESGTLVLVTNEGNARMTTALPRIHIAVMGAERVVPTWEELAVLLTLLPRSATGQKITSYVTALTGPRRPGESDGPEEFHLVVVDNGRLDLLGTPYQAALHCIRCGACLNICPVYRQIGGHAYGSVYSGPIGKVISPLLGGDAWAELPHASSLCGACTDACPVRIPLHELLIEHRTDQAAAGKRPAAERLLFRLYGALVTRPAFYRRAIRLARFWLRPLADREGWIRRAIGPLAGWTKMRDFPLPARRPFLDRWVAERKRRGRIPPAPRRDRQKGTPAGRPPARRPPANGGTEGGGR</sequence>
<dbReference type="InterPro" id="IPR024569">
    <property type="entry name" value="LutB_C"/>
</dbReference>
<dbReference type="PANTHER" id="PTHR47153:SF2">
    <property type="entry name" value="LACTATE UTILIZATION PROTEIN B"/>
    <property type="match status" value="1"/>
</dbReference>
<evidence type="ECO:0000256" key="8">
    <source>
        <dbReference type="SAM" id="MobiDB-lite"/>
    </source>
</evidence>
<dbReference type="GO" id="GO:0046872">
    <property type="term" value="F:metal ion binding"/>
    <property type="evidence" value="ECO:0007669"/>
    <property type="project" value="UniProtKB-KW"/>
</dbReference>
<evidence type="ECO:0000313" key="10">
    <source>
        <dbReference type="EMBL" id="MBT9283355.1"/>
    </source>
</evidence>